<evidence type="ECO:0000313" key="3">
    <source>
        <dbReference type="Proteomes" id="UP001489509"/>
    </source>
</evidence>
<proteinExistence type="predicted"/>
<protein>
    <submittedName>
        <fullName evidence="2">DUF4830 domain-containing protein</fullName>
    </submittedName>
</protein>
<comment type="caution">
    <text evidence="2">The sequence shown here is derived from an EMBL/GenBank/DDBJ whole genome shotgun (WGS) entry which is preliminary data.</text>
</comment>
<reference evidence="2 3" key="1">
    <citation type="submission" date="2024-03" db="EMBL/GenBank/DDBJ databases">
        <title>Human intestinal bacterial collection.</title>
        <authorList>
            <person name="Pauvert C."/>
            <person name="Hitch T.C.A."/>
            <person name="Clavel T."/>
        </authorList>
    </citation>
    <scope>NUCLEOTIDE SEQUENCE [LARGE SCALE GENOMIC DNA]</scope>
    <source>
        <strain evidence="2 3">CLA-JM-H44</strain>
    </source>
</reference>
<dbReference type="RefSeq" id="WP_349220577.1">
    <property type="nucleotide sequence ID" value="NZ_JBBMFD010000026.1"/>
</dbReference>
<organism evidence="2 3">
    <name type="scientific">Solibaculum intestinale</name>
    <dbReference type="NCBI Taxonomy" id="3133165"/>
    <lineage>
        <taxon>Bacteria</taxon>
        <taxon>Bacillati</taxon>
        <taxon>Bacillota</taxon>
        <taxon>Clostridia</taxon>
        <taxon>Eubacteriales</taxon>
        <taxon>Oscillospiraceae</taxon>
        <taxon>Solibaculum</taxon>
    </lineage>
</organism>
<dbReference type="EMBL" id="JBBMFD010000026">
    <property type="protein sequence ID" value="MEQ2441474.1"/>
    <property type="molecule type" value="Genomic_DNA"/>
</dbReference>
<feature type="domain" description="DUF4830" evidence="1">
    <location>
        <begin position="65"/>
        <end position="147"/>
    </location>
</feature>
<name>A0ABV1E2D3_9FIRM</name>
<dbReference type="InterPro" id="IPR032257">
    <property type="entry name" value="DUF4830"/>
</dbReference>
<dbReference type="Pfam" id="PF16112">
    <property type="entry name" value="DUF4830"/>
    <property type="match status" value="1"/>
</dbReference>
<accession>A0ABV1E2D3</accession>
<gene>
    <name evidence="2" type="ORF">WMO26_11605</name>
</gene>
<evidence type="ECO:0000313" key="2">
    <source>
        <dbReference type="EMBL" id="MEQ2441474.1"/>
    </source>
</evidence>
<sequence length="163" mass="17717">MFVYSFKASKKKMRLGILVLIGLIAAILIVVLTGIGGGDTAAQGQAQETAAPTKISTNEERVNYLKSFGWEVNPMPVSSADVTIPKTFDAVYEEYNVVQKKQGMDLEAYKGKIAKKYSYTVLNYPAYDGAVQANLLIYDNQVIGADISALALDGFMHGLTHES</sequence>
<evidence type="ECO:0000259" key="1">
    <source>
        <dbReference type="Pfam" id="PF16112"/>
    </source>
</evidence>
<keyword evidence="3" id="KW-1185">Reference proteome</keyword>
<dbReference type="Proteomes" id="UP001489509">
    <property type="component" value="Unassembled WGS sequence"/>
</dbReference>